<keyword evidence="2" id="KW-1185">Reference proteome</keyword>
<name>A0ABY4M141_9ACTN</name>
<gene>
    <name evidence="1" type="ORF">K9S39_02710</name>
</gene>
<evidence type="ECO:0000313" key="2">
    <source>
        <dbReference type="Proteomes" id="UP000830115"/>
    </source>
</evidence>
<dbReference type="EMBL" id="CP086322">
    <property type="protein sequence ID" value="UQA90933.1"/>
    <property type="molecule type" value="Genomic_DNA"/>
</dbReference>
<proteinExistence type="predicted"/>
<accession>A0ABY4M141</accession>
<dbReference type="RefSeq" id="WP_248861702.1">
    <property type="nucleotide sequence ID" value="NZ_CP086322.1"/>
</dbReference>
<protein>
    <submittedName>
        <fullName evidence="1">Uncharacterized protein</fullName>
    </submittedName>
</protein>
<evidence type="ECO:0000313" key="1">
    <source>
        <dbReference type="EMBL" id="UQA90933.1"/>
    </source>
</evidence>
<sequence length="215" mass="24246">MREDDRVHVSQDSFRTCVFKNGTEVFIDRQDLRLRGFVMDPEKSVLLADGEPGSGRSHTNHRFGTSDCAADYGRPASLCPVPSPPKRSSLGWRNSSPIRARIYRRTRRNRTIWAAYREAACLLSRFDPLPLRLPGQDHATGGEPADLRLQARRTPARDDWKAVALHRGARRVENVYYQGRTTAFVNVGAQMSSVLRHLAANSPGIHAEIETVRRD</sequence>
<reference evidence="1" key="1">
    <citation type="submission" date="2021-10" db="EMBL/GenBank/DDBJ databases">
        <title>Streptomyces nigrumlapis sp.nov.,an antimicrobial producing actinobacterium isolated from Black Gobi rocks.</title>
        <authorList>
            <person name="Wen Y."/>
            <person name="Zhang W."/>
            <person name="Liu X.G."/>
        </authorList>
    </citation>
    <scope>NUCLEOTIDE SEQUENCE</scope>
    <source>
        <strain evidence="1">ST13-2-2</strain>
    </source>
</reference>
<dbReference type="Proteomes" id="UP000830115">
    <property type="component" value="Chromosome"/>
</dbReference>
<organism evidence="1 2">
    <name type="scientific">Streptomyces halobius</name>
    <dbReference type="NCBI Taxonomy" id="2879846"/>
    <lineage>
        <taxon>Bacteria</taxon>
        <taxon>Bacillati</taxon>
        <taxon>Actinomycetota</taxon>
        <taxon>Actinomycetes</taxon>
        <taxon>Kitasatosporales</taxon>
        <taxon>Streptomycetaceae</taxon>
        <taxon>Streptomyces</taxon>
    </lineage>
</organism>